<reference evidence="1" key="1">
    <citation type="journal article" date="2021" name="Proc. Natl. Acad. Sci. U.S.A.">
        <title>A Catalog of Tens of Thousands of Viruses from Human Metagenomes Reveals Hidden Associations with Chronic Diseases.</title>
        <authorList>
            <person name="Tisza M.J."/>
            <person name="Buck C.B."/>
        </authorList>
    </citation>
    <scope>NUCLEOTIDE SEQUENCE</scope>
    <source>
        <strain evidence="1">CtO0R2</strain>
    </source>
</reference>
<protein>
    <submittedName>
        <fullName evidence="1">FAD-linked sulfhydryl oxidase</fullName>
    </submittedName>
</protein>
<accession>A0A8S5PE74</accession>
<organism evidence="1">
    <name type="scientific">Siphoviridae sp. ctO0R2</name>
    <dbReference type="NCBI Taxonomy" id="2825476"/>
    <lineage>
        <taxon>Viruses</taxon>
        <taxon>Duplodnaviria</taxon>
        <taxon>Heunggongvirae</taxon>
        <taxon>Uroviricota</taxon>
        <taxon>Caudoviricetes</taxon>
    </lineage>
</organism>
<proteinExistence type="predicted"/>
<name>A0A8S5PE74_9CAUD</name>
<dbReference type="EMBL" id="BK015400">
    <property type="protein sequence ID" value="DAE04984.1"/>
    <property type="molecule type" value="Genomic_DNA"/>
</dbReference>
<sequence>MYEYTDKVIRYMRKKFIRLFNQFNGLTSFDELNVIQSSKSL</sequence>
<evidence type="ECO:0000313" key="1">
    <source>
        <dbReference type="EMBL" id="DAE04984.1"/>
    </source>
</evidence>